<dbReference type="InterPro" id="IPR023299">
    <property type="entry name" value="ATPase_P-typ_cyto_dom_N"/>
</dbReference>
<dbReference type="SUPFAM" id="SSF56784">
    <property type="entry name" value="HAD-like"/>
    <property type="match status" value="1"/>
</dbReference>
<dbReference type="GO" id="GO:0000166">
    <property type="term" value="F:nucleotide binding"/>
    <property type="evidence" value="ECO:0007669"/>
    <property type="project" value="InterPro"/>
</dbReference>
<protein>
    <submittedName>
        <fullName evidence="4">Cation-translocating P-type ATPase</fullName>
    </submittedName>
</protein>
<feature type="transmembrane region" description="Helical" evidence="3">
    <location>
        <begin position="174"/>
        <end position="195"/>
    </location>
</feature>
<gene>
    <name evidence="4" type="ORF">FHE65_20955</name>
</gene>
<dbReference type="Gene3D" id="3.40.50.1000">
    <property type="entry name" value="HAD superfamily/HAD-like"/>
    <property type="match status" value="1"/>
</dbReference>
<feature type="transmembrane region" description="Helical" evidence="3">
    <location>
        <begin position="148"/>
        <end position="168"/>
    </location>
</feature>
<dbReference type="EMBL" id="VDFR01000095">
    <property type="protein sequence ID" value="TNC42496.1"/>
    <property type="molecule type" value="Genomic_DNA"/>
</dbReference>
<dbReference type="SUPFAM" id="SSF81660">
    <property type="entry name" value="Metal cation-transporting ATPase, ATP-binding domain N"/>
    <property type="match status" value="1"/>
</dbReference>
<evidence type="ECO:0000313" key="4">
    <source>
        <dbReference type="EMBL" id="TNC42496.1"/>
    </source>
</evidence>
<comment type="caution">
    <text evidence="4">The sequence shown here is derived from an EMBL/GenBank/DDBJ whole genome shotgun (WGS) entry which is preliminary data.</text>
</comment>
<evidence type="ECO:0000256" key="1">
    <source>
        <dbReference type="ARBA" id="ARBA00022967"/>
    </source>
</evidence>
<evidence type="ECO:0000256" key="3">
    <source>
        <dbReference type="SAM" id="Phobius"/>
    </source>
</evidence>
<dbReference type="AlphaFoldDB" id="A0A5C4MFA1"/>
<name>A0A5C4MFA1_9ACTN</name>
<dbReference type="InterPro" id="IPR036412">
    <property type="entry name" value="HAD-like_sf"/>
</dbReference>
<feature type="transmembrane region" description="Helical" evidence="3">
    <location>
        <begin position="452"/>
        <end position="472"/>
    </location>
</feature>
<dbReference type="PANTHER" id="PTHR43520">
    <property type="entry name" value="ATP7, ISOFORM B"/>
    <property type="match status" value="1"/>
</dbReference>
<feature type="transmembrane region" description="Helical" evidence="3">
    <location>
        <begin position="60"/>
        <end position="77"/>
    </location>
</feature>
<organism evidence="4 5">
    <name type="scientific">Mumia zhuanghuii</name>
    <dbReference type="NCBI Taxonomy" id="2585211"/>
    <lineage>
        <taxon>Bacteria</taxon>
        <taxon>Bacillati</taxon>
        <taxon>Actinomycetota</taxon>
        <taxon>Actinomycetes</taxon>
        <taxon>Propionibacteriales</taxon>
        <taxon>Nocardioidaceae</taxon>
        <taxon>Mumia</taxon>
    </lineage>
</organism>
<evidence type="ECO:0000256" key="2">
    <source>
        <dbReference type="SAM" id="MobiDB-lite"/>
    </source>
</evidence>
<proteinExistence type="predicted"/>
<keyword evidence="3" id="KW-0812">Transmembrane</keyword>
<dbReference type="GO" id="GO:0016020">
    <property type="term" value="C:membrane"/>
    <property type="evidence" value="ECO:0007669"/>
    <property type="project" value="TreeGrafter"/>
</dbReference>
<dbReference type="PANTHER" id="PTHR43520:SF8">
    <property type="entry name" value="P-TYPE CU(+) TRANSPORTER"/>
    <property type="match status" value="1"/>
</dbReference>
<dbReference type="RefSeq" id="WP_139106536.1">
    <property type="nucleotide sequence ID" value="NZ_VDFR01000095.1"/>
</dbReference>
<dbReference type="Proteomes" id="UP000306740">
    <property type="component" value="Unassembled WGS sequence"/>
</dbReference>
<sequence length="504" mass="51637">MTTASTDARAQQDGRTGAAAHRPRASTTARMALGAAAVLTVGVVLLCSMPVVRFPSWREVAVTTGSAVSLTCVWALRTELASELRHRRLGFAVLSLVSVLVACAWSVGARLRDGPTLDLGVAAVVGVVVLACHGVRREADTEPAPLPPWFVPAALAVSVATIGIWLVIDTRPAVALAAGVAVTIAACPGALGLAMPAVYRFGTRRGDVLGVAIHDVATLGASQRIDLLVLDGQATVTSGKRVASVEAFVADHERNLRWFAGALEHASSHPVGKAIAKLSARGRLSGVETHPGLGISGSVDRHPVRVGRPDWVGIDVAESIGTTVGVEVDARPLGTITVVDAVRPTARQATDALRQSGVDPVLVTTVSPMTAKDLAEQVGIDRVVAEAGATTTATLVSELRDEGRTVAVLTGGQLVLDTAASERAAVTLTEGDVAEALTALVLARTIDAKARATVRGAAVYTAVAIALAAVGLLPPMGAALALAASSLVVVVSAMRLSRFSRPSV</sequence>
<feature type="transmembrane region" description="Helical" evidence="3">
    <location>
        <begin position="31"/>
        <end position="54"/>
    </location>
</feature>
<dbReference type="Pfam" id="PF00702">
    <property type="entry name" value="Hydrolase"/>
    <property type="match status" value="1"/>
</dbReference>
<evidence type="ECO:0000313" key="5">
    <source>
        <dbReference type="Proteomes" id="UP000306740"/>
    </source>
</evidence>
<feature type="region of interest" description="Disordered" evidence="2">
    <location>
        <begin position="1"/>
        <end position="25"/>
    </location>
</feature>
<keyword evidence="1" id="KW-1278">Translocase</keyword>
<feature type="transmembrane region" description="Helical" evidence="3">
    <location>
        <begin position="119"/>
        <end position="136"/>
    </location>
</feature>
<keyword evidence="3" id="KW-1133">Transmembrane helix</keyword>
<reference evidence="4 5" key="1">
    <citation type="submission" date="2019-05" db="EMBL/GenBank/DDBJ databases">
        <title>Mumia sp. nov., isolated from the intestinal contents of plateau pika (Ochotona curzoniae) in the Qinghai-Tibet plateau of China.</title>
        <authorList>
            <person name="Tian Z."/>
        </authorList>
    </citation>
    <scope>NUCLEOTIDE SEQUENCE [LARGE SCALE GENOMIC DNA]</scope>
    <source>
        <strain evidence="5">527</strain>
    </source>
</reference>
<dbReference type="GO" id="GO:0005507">
    <property type="term" value="F:copper ion binding"/>
    <property type="evidence" value="ECO:0007669"/>
    <property type="project" value="TreeGrafter"/>
</dbReference>
<keyword evidence="3" id="KW-0472">Membrane</keyword>
<dbReference type="GO" id="GO:0043682">
    <property type="term" value="F:P-type divalent copper transporter activity"/>
    <property type="evidence" value="ECO:0007669"/>
    <property type="project" value="TreeGrafter"/>
</dbReference>
<dbReference type="OrthoDB" id="3748306at2"/>
<dbReference type="InterPro" id="IPR023214">
    <property type="entry name" value="HAD_sf"/>
</dbReference>
<feature type="transmembrane region" description="Helical" evidence="3">
    <location>
        <begin position="89"/>
        <end position="107"/>
    </location>
</feature>
<dbReference type="GO" id="GO:0055070">
    <property type="term" value="P:copper ion homeostasis"/>
    <property type="evidence" value="ECO:0007669"/>
    <property type="project" value="TreeGrafter"/>
</dbReference>
<feature type="transmembrane region" description="Helical" evidence="3">
    <location>
        <begin position="478"/>
        <end position="496"/>
    </location>
</feature>
<dbReference type="Gene3D" id="3.40.1110.10">
    <property type="entry name" value="Calcium-transporting ATPase, cytoplasmic domain N"/>
    <property type="match status" value="1"/>
</dbReference>
<accession>A0A5C4MFA1</accession>